<gene>
    <name evidence="1" type="ORF">SAMEA4363221_00073</name>
</gene>
<evidence type="ECO:0000313" key="1">
    <source>
        <dbReference type="EMBL" id="VUD38999.1"/>
    </source>
</evidence>
<proteinExistence type="predicted"/>
<name>A0A6S5NPF1_ECOLX</name>
<dbReference type="AlphaFoldDB" id="A0A6S5NPF1"/>
<keyword evidence="1" id="KW-0614">Plasmid</keyword>
<organism evidence="1">
    <name type="scientific">Escherichia coli</name>
    <dbReference type="NCBI Taxonomy" id="562"/>
    <lineage>
        <taxon>Bacteria</taxon>
        <taxon>Pseudomonadati</taxon>
        <taxon>Pseudomonadota</taxon>
        <taxon>Gammaproteobacteria</taxon>
        <taxon>Enterobacterales</taxon>
        <taxon>Enterobacteriaceae</taxon>
        <taxon>Escherichia</taxon>
    </lineage>
</organism>
<accession>A0A6S5NPF1</accession>
<geneLocation type="plasmid" evidence="1">
    <name>1</name>
</geneLocation>
<dbReference type="EMBL" id="LR595881">
    <property type="protein sequence ID" value="VUD38999.1"/>
    <property type="molecule type" value="Genomic_DNA"/>
</dbReference>
<sequence length="38" mass="4161">MTIIVGVIWSHVTKTTDSTAIWGLTLSGTKTHVKGFWS</sequence>
<reference evidence="1" key="1">
    <citation type="submission" date="2019-06" db="EMBL/GenBank/DDBJ databases">
        <authorList>
            <consortium name="Pathogen Informatics"/>
        </authorList>
    </citation>
    <scope>NUCLEOTIDE SEQUENCE [LARGE SCALE GENOMIC DNA]</scope>
    <source>
        <strain evidence="1">VREC-hospital6490038</strain>
        <plasmid evidence="1">1</plasmid>
    </source>
</reference>
<protein>
    <submittedName>
        <fullName evidence="1">Uncharacterized protein</fullName>
    </submittedName>
</protein>